<accession>A0A3M7RE06</accession>
<proteinExistence type="predicted"/>
<reference evidence="2 3" key="1">
    <citation type="journal article" date="2018" name="Sci. Rep.">
        <title>Genomic signatures of local adaptation to the degree of environmental predictability in rotifers.</title>
        <authorList>
            <person name="Franch-Gras L."/>
            <person name="Hahn C."/>
            <person name="Garcia-Roger E.M."/>
            <person name="Carmona M.J."/>
            <person name="Serra M."/>
            <person name="Gomez A."/>
        </authorList>
    </citation>
    <scope>NUCLEOTIDE SEQUENCE [LARGE SCALE GENOMIC DNA]</scope>
    <source>
        <strain evidence="2">HYR1</strain>
    </source>
</reference>
<comment type="caution">
    <text evidence="2">The sequence shown here is derived from an EMBL/GenBank/DDBJ whole genome shotgun (WGS) entry which is preliminary data.</text>
</comment>
<evidence type="ECO:0000313" key="3">
    <source>
        <dbReference type="Proteomes" id="UP000276133"/>
    </source>
</evidence>
<organism evidence="2 3">
    <name type="scientific">Brachionus plicatilis</name>
    <name type="common">Marine rotifer</name>
    <name type="synonym">Brachionus muelleri</name>
    <dbReference type="NCBI Taxonomy" id="10195"/>
    <lineage>
        <taxon>Eukaryota</taxon>
        <taxon>Metazoa</taxon>
        <taxon>Spiralia</taxon>
        <taxon>Gnathifera</taxon>
        <taxon>Rotifera</taxon>
        <taxon>Eurotatoria</taxon>
        <taxon>Monogononta</taxon>
        <taxon>Pseudotrocha</taxon>
        <taxon>Ploima</taxon>
        <taxon>Brachionidae</taxon>
        <taxon>Brachionus</taxon>
    </lineage>
</organism>
<gene>
    <name evidence="2" type="ORF">BpHYR1_021591</name>
</gene>
<sequence length="95" mass="11271">MTFSKKTLSTPRVSSYTRPDKRLTPPLRARRRIADVSTIYIILKSGIMTKKFRARSFNEKRNDSQLYLKYKKKLKLFGEFLRKKFKKSAVQSITH</sequence>
<evidence type="ECO:0000313" key="2">
    <source>
        <dbReference type="EMBL" id="RNA21654.1"/>
    </source>
</evidence>
<feature type="region of interest" description="Disordered" evidence="1">
    <location>
        <begin position="1"/>
        <end position="24"/>
    </location>
</feature>
<dbReference type="EMBL" id="REGN01003632">
    <property type="protein sequence ID" value="RNA21654.1"/>
    <property type="molecule type" value="Genomic_DNA"/>
</dbReference>
<protein>
    <submittedName>
        <fullName evidence="2">Uncharacterized protein</fullName>
    </submittedName>
</protein>
<keyword evidence="3" id="KW-1185">Reference proteome</keyword>
<feature type="compositionally biased region" description="Polar residues" evidence="1">
    <location>
        <begin position="1"/>
        <end position="17"/>
    </location>
</feature>
<dbReference type="AlphaFoldDB" id="A0A3M7RE06"/>
<name>A0A3M7RE06_BRAPC</name>
<evidence type="ECO:0000256" key="1">
    <source>
        <dbReference type="SAM" id="MobiDB-lite"/>
    </source>
</evidence>
<dbReference type="Proteomes" id="UP000276133">
    <property type="component" value="Unassembled WGS sequence"/>
</dbReference>